<feature type="region of interest" description="Disordered" evidence="1">
    <location>
        <begin position="185"/>
        <end position="277"/>
    </location>
</feature>
<accession>A0AAE0K686</accession>
<proteinExistence type="predicted"/>
<feature type="compositionally biased region" description="Low complexity" evidence="1">
    <location>
        <begin position="508"/>
        <end position="518"/>
    </location>
</feature>
<evidence type="ECO:0008006" key="4">
    <source>
        <dbReference type="Google" id="ProtNLM"/>
    </source>
</evidence>
<dbReference type="PANTHER" id="PTHR38166">
    <property type="entry name" value="C2H2-TYPE DOMAIN-CONTAINING PROTEIN-RELATED"/>
    <property type="match status" value="1"/>
</dbReference>
<keyword evidence="3" id="KW-1185">Reference proteome</keyword>
<feature type="compositionally biased region" description="Polar residues" evidence="1">
    <location>
        <begin position="214"/>
        <end position="226"/>
    </location>
</feature>
<evidence type="ECO:0000313" key="3">
    <source>
        <dbReference type="Proteomes" id="UP001287356"/>
    </source>
</evidence>
<organism evidence="2 3">
    <name type="scientific">Lasiosphaeria ovina</name>
    <dbReference type="NCBI Taxonomy" id="92902"/>
    <lineage>
        <taxon>Eukaryota</taxon>
        <taxon>Fungi</taxon>
        <taxon>Dikarya</taxon>
        <taxon>Ascomycota</taxon>
        <taxon>Pezizomycotina</taxon>
        <taxon>Sordariomycetes</taxon>
        <taxon>Sordariomycetidae</taxon>
        <taxon>Sordariales</taxon>
        <taxon>Lasiosphaeriaceae</taxon>
        <taxon>Lasiosphaeria</taxon>
    </lineage>
</organism>
<dbReference type="PANTHER" id="PTHR38166:SF1">
    <property type="entry name" value="C2H2-TYPE DOMAIN-CONTAINING PROTEIN"/>
    <property type="match status" value="1"/>
</dbReference>
<protein>
    <recommendedName>
        <fullName evidence="4">C2H2-type domain-containing protein</fullName>
    </recommendedName>
</protein>
<sequence length="670" mass="74613">MDLLGPHNRPDGPSPSPMRMTEIRPGITPGMTLFPNPKDGPLSSDEPVSGRMDQGQQAEYTQPEPGQLEYPPQGFGYIWTRPAFVPLDSTEDSIWISAPGLVDELDVQILFPESDQIVPLPRHVGRQLIAEISHSQLASEWKPGGNGWSQLRLVGLPASFCEDLGLTFPQTKESATYTIVASPEPLPNESILRSPARDSPGLPAPNQREMSDKISPSISNKALTETGNKESKGKRKRQRLNDSLDRVSDHGEGDGSDDSDCSVSRRPTTRSDEPAQGFACPFYRWDPNAHMGCLSLKLKRIRDLKQHLQRRHYTPPCYCPICFKKFSSDGQRDDHIRSQLCQLQKPTAAEKNLKVVSERAQALLRQKVDRTLSPVDQWYDVWHIVFGKDAPRPSNPFLGSIVEETMGMFREFWTAKGPEIISRFLEARSRPTAAKNYSELRSLLIELFSEVGDQFDRKIRGKGGGDGPDTAPVHSLPPPCSAVNHPAPCSASTTPRPSLEARPQRWDTTSSSVSSTTSDPSCPALVTNSIDHQTPLAAAASGPNEASFQQQNHVLVQNQGPRMGAINYPTDANTGEDALLYMPRKQQQYRDKTAQVRQLPGQKMELLGVPPPPLGFPDHFSDSPQWTVQYNPASYQTEPINSRMENPEWEARDSDTFKKLDTWEDFVFDF</sequence>
<evidence type="ECO:0000256" key="1">
    <source>
        <dbReference type="SAM" id="MobiDB-lite"/>
    </source>
</evidence>
<dbReference type="Proteomes" id="UP001287356">
    <property type="component" value="Unassembled WGS sequence"/>
</dbReference>
<reference evidence="2" key="2">
    <citation type="submission" date="2023-06" db="EMBL/GenBank/DDBJ databases">
        <authorList>
            <consortium name="Lawrence Berkeley National Laboratory"/>
            <person name="Haridas S."/>
            <person name="Hensen N."/>
            <person name="Bonometti L."/>
            <person name="Westerberg I."/>
            <person name="Brannstrom I.O."/>
            <person name="Guillou S."/>
            <person name="Cros-Aarteil S."/>
            <person name="Calhoun S."/>
            <person name="Kuo A."/>
            <person name="Mondo S."/>
            <person name="Pangilinan J."/>
            <person name="Riley R."/>
            <person name="Labutti K."/>
            <person name="Andreopoulos B."/>
            <person name="Lipzen A."/>
            <person name="Chen C."/>
            <person name="Yanf M."/>
            <person name="Daum C."/>
            <person name="Ng V."/>
            <person name="Clum A."/>
            <person name="Steindorff A."/>
            <person name="Ohm R."/>
            <person name="Martin F."/>
            <person name="Silar P."/>
            <person name="Natvig D."/>
            <person name="Lalanne C."/>
            <person name="Gautier V."/>
            <person name="Ament-Velasquez S.L."/>
            <person name="Kruys A."/>
            <person name="Hutchinson M.I."/>
            <person name="Powell A.J."/>
            <person name="Barry K."/>
            <person name="Miller A.N."/>
            <person name="Grigoriev I.V."/>
            <person name="Debuchy R."/>
            <person name="Gladieux P."/>
            <person name="Thoren M.H."/>
            <person name="Johannesson H."/>
        </authorList>
    </citation>
    <scope>NUCLEOTIDE SEQUENCE</scope>
    <source>
        <strain evidence="2">CBS 958.72</strain>
    </source>
</reference>
<feature type="compositionally biased region" description="Basic and acidic residues" evidence="1">
    <location>
        <begin position="239"/>
        <end position="253"/>
    </location>
</feature>
<name>A0AAE0K686_9PEZI</name>
<feature type="region of interest" description="Disordered" evidence="1">
    <location>
        <begin position="458"/>
        <end position="527"/>
    </location>
</feature>
<feature type="region of interest" description="Disordered" evidence="1">
    <location>
        <begin position="1"/>
        <end position="67"/>
    </location>
</feature>
<dbReference type="EMBL" id="JAULSN010000005">
    <property type="protein sequence ID" value="KAK3370806.1"/>
    <property type="molecule type" value="Genomic_DNA"/>
</dbReference>
<evidence type="ECO:0000313" key="2">
    <source>
        <dbReference type="EMBL" id="KAK3370806.1"/>
    </source>
</evidence>
<comment type="caution">
    <text evidence="2">The sequence shown here is derived from an EMBL/GenBank/DDBJ whole genome shotgun (WGS) entry which is preliminary data.</text>
</comment>
<dbReference type="AlphaFoldDB" id="A0AAE0K686"/>
<reference evidence="2" key="1">
    <citation type="journal article" date="2023" name="Mol. Phylogenet. Evol.">
        <title>Genome-scale phylogeny and comparative genomics of the fungal order Sordariales.</title>
        <authorList>
            <person name="Hensen N."/>
            <person name="Bonometti L."/>
            <person name="Westerberg I."/>
            <person name="Brannstrom I.O."/>
            <person name="Guillou S."/>
            <person name="Cros-Aarteil S."/>
            <person name="Calhoun S."/>
            <person name="Haridas S."/>
            <person name="Kuo A."/>
            <person name="Mondo S."/>
            <person name="Pangilinan J."/>
            <person name="Riley R."/>
            <person name="LaButti K."/>
            <person name="Andreopoulos B."/>
            <person name="Lipzen A."/>
            <person name="Chen C."/>
            <person name="Yan M."/>
            <person name="Daum C."/>
            <person name="Ng V."/>
            <person name="Clum A."/>
            <person name="Steindorff A."/>
            <person name="Ohm R.A."/>
            <person name="Martin F."/>
            <person name="Silar P."/>
            <person name="Natvig D.O."/>
            <person name="Lalanne C."/>
            <person name="Gautier V."/>
            <person name="Ament-Velasquez S.L."/>
            <person name="Kruys A."/>
            <person name="Hutchinson M.I."/>
            <person name="Powell A.J."/>
            <person name="Barry K."/>
            <person name="Miller A.N."/>
            <person name="Grigoriev I.V."/>
            <person name="Debuchy R."/>
            <person name="Gladieux P."/>
            <person name="Hiltunen Thoren M."/>
            <person name="Johannesson H."/>
        </authorList>
    </citation>
    <scope>NUCLEOTIDE SEQUENCE</scope>
    <source>
        <strain evidence="2">CBS 958.72</strain>
    </source>
</reference>
<gene>
    <name evidence="2" type="ORF">B0T24DRAFT_627080</name>
</gene>